<dbReference type="EMBL" id="LT853692">
    <property type="protein sequence ID" value="SMQ45380.1"/>
    <property type="molecule type" value="Genomic_DNA"/>
</dbReference>
<dbReference type="Proteomes" id="UP000215127">
    <property type="component" value="Chromosome 1"/>
</dbReference>
<feature type="compositionally biased region" description="Basic and acidic residues" evidence="1">
    <location>
        <begin position="175"/>
        <end position="184"/>
    </location>
</feature>
<protein>
    <submittedName>
        <fullName evidence="2">Uncharacterized protein</fullName>
    </submittedName>
</protein>
<reference evidence="2 3" key="1">
    <citation type="submission" date="2016-06" db="EMBL/GenBank/DDBJ databases">
        <authorList>
            <person name="Kjaerup R.B."/>
            <person name="Dalgaard T.S."/>
            <person name="Juul-Madsen H.R."/>
        </authorList>
    </citation>
    <scope>NUCLEOTIDE SEQUENCE [LARGE SCALE GENOMIC DNA]</scope>
</reference>
<evidence type="ECO:0000313" key="3">
    <source>
        <dbReference type="Proteomes" id="UP000215127"/>
    </source>
</evidence>
<feature type="compositionally biased region" description="Basic residues" evidence="1">
    <location>
        <begin position="185"/>
        <end position="198"/>
    </location>
</feature>
<accession>A0A1X7RDR5</accession>
<dbReference type="AlphaFoldDB" id="A0A1X7RDR5"/>
<sequence length="209" mass="24400">MATRPVSGGVEANCAICGAPPDPECPHEGERLQLALNQAMERWDGLHKIRKFVLDHARNSIIQTYHTLRSARMDAHRAYLQTLPYYTLYHRFSGNPPLDPAQFHLVHSQIQRANQILQQGVDQDWRTSCQRYPQVLDYYFSLAEVVLPDHRDPRIFDPRFGDPPPRHDHRRLKERRNSGDAAVKEHRKKDKDRRRSRGRTPPPHVPMPR</sequence>
<proteinExistence type="predicted"/>
<feature type="compositionally biased region" description="Pro residues" evidence="1">
    <location>
        <begin position="200"/>
        <end position="209"/>
    </location>
</feature>
<evidence type="ECO:0000313" key="2">
    <source>
        <dbReference type="EMBL" id="SMQ45380.1"/>
    </source>
</evidence>
<gene>
    <name evidence="2" type="ORF">ZT3D7_G524</name>
</gene>
<keyword evidence="3" id="KW-1185">Reference proteome</keyword>
<organism evidence="2 3">
    <name type="scientific">Zymoseptoria tritici (strain ST99CH_3D7)</name>
    <dbReference type="NCBI Taxonomy" id="1276538"/>
    <lineage>
        <taxon>Eukaryota</taxon>
        <taxon>Fungi</taxon>
        <taxon>Dikarya</taxon>
        <taxon>Ascomycota</taxon>
        <taxon>Pezizomycotina</taxon>
        <taxon>Dothideomycetes</taxon>
        <taxon>Dothideomycetidae</taxon>
        <taxon>Mycosphaerellales</taxon>
        <taxon>Mycosphaerellaceae</taxon>
        <taxon>Zymoseptoria</taxon>
    </lineage>
</organism>
<evidence type="ECO:0000256" key="1">
    <source>
        <dbReference type="SAM" id="MobiDB-lite"/>
    </source>
</evidence>
<feature type="compositionally biased region" description="Basic and acidic residues" evidence="1">
    <location>
        <begin position="153"/>
        <end position="166"/>
    </location>
</feature>
<feature type="region of interest" description="Disordered" evidence="1">
    <location>
        <begin position="153"/>
        <end position="209"/>
    </location>
</feature>
<name>A0A1X7RDR5_ZYMT9</name>